<dbReference type="SUPFAM" id="SSF54928">
    <property type="entry name" value="RNA-binding domain, RBD"/>
    <property type="match status" value="1"/>
</dbReference>
<comment type="subcellular location">
    <subcellularLocation>
        <location evidence="1">Nucleus</location>
    </subcellularLocation>
</comment>
<dbReference type="GO" id="GO:0000480">
    <property type="term" value="P:endonucleolytic cleavage in 5'-ETS of tricistronic rRNA transcript (SSU-rRNA, 5.8S rRNA, LSU-rRNA)"/>
    <property type="evidence" value="ECO:0007669"/>
    <property type="project" value="TreeGrafter"/>
</dbReference>
<evidence type="ECO:0000256" key="3">
    <source>
        <dbReference type="ARBA" id="ARBA00023242"/>
    </source>
</evidence>
<dbReference type="GO" id="GO:0000447">
    <property type="term" value="P:endonucleolytic cleavage in ITS1 to separate SSU-rRNA from 5.8S rRNA and LSU-rRNA from tricistronic rRNA transcript (SSU-rRNA, 5.8S rRNA, LSU-rRNA)"/>
    <property type="evidence" value="ECO:0007669"/>
    <property type="project" value="TreeGrafter"/>
</dbReference>
<evidence type="ECO:0000256" key="1">
    <source>
        <dbReference type="ARBA" id="ARBA00004123"/>
    </source>
</evidence>
<feature type="region of interest" description="Disordered" evidence="4">
    <location>
        <begin position="1"/>
        <end position="49"/>
    </location>
</feature>
<reference evidence="6" key="1">
    <citation type="submission" date="2015-02" db="EMBL/GenBank/DDBJ databases">
        <authorList>
            <person name="Gon?alves P."/>
        </authorList>
    </citation>
    <scope>NUCLEOTIDE SEQUENCE [LARGE SCALE GENOMIC DNA]</scope>
</reference>
<dbReference type="GO" id="GO:0003723">
    <property type="term" value="F:RNA binding"/>
    <property type="evidence" value="ECO:0007669"/>
    <property type="project" value="UniProtKB-KW"/>
</dbReference>
<dbReference type="InterPro" id="IPR039119">
    <property type="entry name" value="ABT1/Esf2"/>
</dbReference>
<dbReference type="EMBL" id="CENE01000007">
    <property type="protein sequence ID" value="CEQ40576.1"/>
    <property type="molecule type" value="Genomic_DNA"/>
</dbReference>
<dbReference type="CDD" id="cd12263">
    <property type="entry name" value="RRM_ABT1_like"/>
    <property type="match status" value="1"/>
</dbReference>
<keyword evidence="3" id="KW-0539">Nucleus</keyword>
<dbReference type="PANTHER" id="PTHR12311">
    <property type="entry name" value="ACTIVATOR OF BASAL TRANSCRIPTION 1"/>
    <property type="match status" value="1"/>
</dbReference>
<dbReference type="PANTHER" id="PTHR12311:SF7">
    <property type="entry name" value="ACTIVATOR OF BASAL TRANSCRIPTION 1"/>
    <property type="match status" value="1"/>
</dbReference>
<dbReference type="GO" id="GO:0000472">
    <property type="term" value="P:endonucleolytic cleavage to generate mature 5'-end of SSU-rRNA from (SSU-rRNA, 5.8S rRNA, LSU-rRNA)"/>
    <property type="evidence" value="ECO:0007669"/>
    <property type="project" value="TreeGrafter"/>
</dbReference>
<feature type="compositionally biased region" description="Basic and acidic residues" evidence="4">
    <location>
        <begin position="264"/>
        <end position="295"/>
    </location>
</feature>
<evidence type="ECO:0000313" key="5">
    <source>
        <dbReference type="EMBL" id="CEQ40576.1"/>
    </source>
</evidence>
<evidence type="ECO:0000256" key="4">
    <source>
        <dbReference type="SAM" id="MobiDB-lite"/>
    </source>
</evidence>
<name>A0A0D6EKY0_SPOSA</name>
<proteinExistence type="predicted"/>
<organism evidence="5 6">
    <name type="scientific">Sporidiobolus salmonicolor</name>
    <name type="common">Yeast-like fungus</name>
    <name type="synonym">Sporobolomyces salmonicolor</name>
    <dbReference type="NCBI Taxonomy" id="5005"/>
    <lineage>
        <taxon>Eukaryota</taxon>
        <taxon>Fungi</taxon>
        <taxon>Dikarya</taxon>
        <taxon>Basidiomycota</taxon>
        <taxon>Pucciniomycotina</taxon>
        <taxon>Microbotryomycetes</taxon>
        <taxon>Sporidiobolales</taxon>
        <taxon>Sporidiobolaceae</taxon>
        <taxon>Sporobolomyces</taxon>
    </lineage>
</organism>
<feature type="compositionally biased region" description="Low complexity" evidence="4">
    <location>
        <begin position="10"/>
        <end position="22"/>
    </location>
</feature>
<evidence type="ECO:0000256" key="2">
    <source>
        <dbReference type="ARBA" id="ARBA00022884"/>
    </source>
</evidence>
<sequence length="295" mass="32984">MPPPPEKKPASASPRASTSSETLDQASAEPDHPSRFSAFLDETPADDEPLAEADLLARTTLPAHLLPKSLSALKQGKTAKTPGLIYLSRIPPGMGPGKVKHLLSRYGETGRIYLARADAGAEPLSAKKKSKQRERHQSHNFKEGWVEFLDKRVARSVAEMLNAQTIGGKKGDRWHDDVWTMKYLPRFRWDQLSEQVALERATQTSLLRFHLSHSKAEQEAYLSAVEKGRLSDKITEKAAARGKAKKDDDAGEEGDKKRRKREFRQREPVKQKGDEREGASAGSKKELESVLRRLF</sequence>
<dbReference type="AlphaFoldDB" id="A0A0D6EKY0"/>
<dbReference type="GO" id="GO:0005730">
    <property type="term" value="C:nucleolus"/>
    <property type="evidence" value="ECO:0007669"/>
    <property type="project" value="TreeGrafter"/>
</dbReference>
<gene>
    <name evidence="5" type="primary">SPOSA6832_02232</name>
</gene>
<dbReference type="GO" id="GO:0034462">
    <property type="term" value="P:small-subunit processome assembly"/>
    <property type="evidence" value="ECO:0007669"/>
    <property type="project" value="TreeGrafter"/>
</dbReference>
<feature type="compositionally biased region" description="Basic and acidic residues" evidence="4">
    <location>
        <begin position="235"/>
        <end position="256"/>
    </location>
</feature>
<keyword evidence="6" id="KW-1185">Reference proteome</keyword>
<feature type="region of interest" description="Disordered" evidence="4">
    <location>
        <begin position="235"/>
        <end position="295"/>
    </location>
</feature>
<accession>A0A0D6EKY0</accession>
<dbReference type="InterPro" id="IPR035979">
    <property type="entry name" value="RBD_domain_sf"/>
</dbReference>
<dbReference type="InterPro" id="IPR034353">
    <property type="entry name" value="ABT1/ESF2_RRM"/>
</dbReference>
<protein>
    <submittedName>
        <fullName evidence="5">SPOSA6832_02232-mRNA-1:cds</fullName>
    </submittedName>
</protein>
<dbReference type="OrthoDB" id="287393at2759"/>
<evidence type="ECO:0000313" key="6">
    <source>
        <dbReference type="Proteomes" id="UP000243876"/>
    </source>
</evidence>
<keyword evidence="2" id="KW-0694">RNA-binding</keyword>
<dbReference type="Proteomes" id="UP000243876">
    <property type="component" value="Unassembled WGS sequence"/>
</dbReference>